<name>A0A1W0WD91_HYPEX</name>
<dbReference type="InterPro" id="IPR011600">
    <property type="entry name" value="Pept_C14_caspase"/>
</dbReference>
<feature type="domain" description="Caspase family p20" evidence="5">
    <location>
        <begin position="256"/>
        <end position="390"/>
    </location>
</feature>
<dbReference type="EMBL" id="MTYJ01000129">
    <property type="protein sequence ID" value="OQV13158.1"/>
    <property type="molecule type" value="Genomic_DNA"/>
</dbReference>
<keyword evidence="7" id="KW-1185">Reference proteome</keyword>
<dbReference type="InterPro" id="IPR029030">
    <property type="entry name" value="Caspase-like_dom_sf"/>
</dbReference>
<dbReference type="GO" id="GO:0006915">
    <property type="term" value="P:apoptotic process"/>
    <property type="evidence" value="ECO:0007669"/>
    <property type="project" value="TreeGrafter"/>
</dbReference>
<organism evidence="6 7">
    <name type="scientific">Hypsibius exemplaris</name>
    <name type="common">Freshwater tardigrade</name>
    <dbReference type="NCBI Taxonomy" id="2072580"/>
    <lineage>
        <taxon>Eukaryota</taxon>
        <taxon>Metazoa</taxon>
        <taxon>Ecdysozoa</taxon>
        <taxon>Tardigrada</taxon>
        <taxon>Eutardigrada</taxon>
        <taxon>Parachela</taxon>
        <taxon>Hypsibioidea</taxon>
        <taxon>Hypsibiidae</taxon>
        <taxon>Hypsibius</taxon>
    </lineage>
</organism>
<accession>A0A1W0WD91</accession>
<proteinExistence type="inferred from homology"/>
<feature type="region of interest" description="Disordered" evidence="3">
    <location>
        <begin position="110"/>
        <end position="129"/>
    </location>
</feature>
<dbReference type="Gene3D" id="3.40.50.1460">
    <property type="match status" value="1"/>
</dbReference>
<dbReference type="SMART" id="SM00115">
    <property type="entry name" value="CASc"/>
    <property type="match status" value="1"/>
</dbReference>
<dbReference type="InterPro" id="IPR015917">
    <property type="entry name" value="Pept_C14A"/>
</dbReference>
<evidence type="ECO:0000259" key="5">
    <source>
        <dbReference type="PROSITE" id="PS50208"/>
    </source>
</evidence>
<dbReference type="SUPFAM" id="SSF52129">
    <property type="entry name" value="Caspase-like"/>
    <property type="match status" value="1"/>
</dbReference>
<reference evidence="7" key="1">
    <citation type="submission" date="2017-01" db="EMBL/GenBank/DDBJ databases">
        <title>Comparative genomics of anhydrobiosis in the tardigrade Hypsibius dujardini.</title>
        <authorList>
            <person name="Yoshida Y."/>
            <person name="Koutsovoulos G."/>
            <person name="Laetsch D."/>
            <person name="Stevens L."/>
            <person name="Kumar S."/>
            <person name="Horikawa D."/>
            <person name="Ishino K."/>
            <person name="Komine S."/>
            <person name="Tomita M."/>
            <person name="Blaxter M."/>
            <person name="Arakawa K."/>
        </authorList>
    </citation>
    <scope>NUCLEOTIDE SEQUENCE [LARGE SCALE GENOMIC DNA]</scope>
    <source>
        <strain evidence="7">Z151</strain>
    </source>
</reference>
<evidence type="ECO:0000259" key="4">
    <source>
        <dbReference type="PROSITE" id="PS50207"/>
    </source>
</evidence>
<dbReference type="GO" id="GO:0005737">
    <property type="term" value="C:cytoplasm"/>
    <property type="evidence" value="ECO:0007669"/>
    <property type="project" value="TreeGrafter"/>
</dbReference>
<dbReference type="InterPro" id="IPR002398">
    <property type="entry name" value="Pept_C14"/>
</dbReference>
<dbReference type="GO" id="GO:0006508">
    <property type="term" value="P:proteolysis"/>
    <property type="evidence" value="ECO:0007669"/>
    <property type="project" value="InterPro"/>
</dbReference>
<evidence type="ECO:0000256" key="2">
    <source>
        <dbReference type="RuleBase" id="RU003971"/>
    </source>
</evidence>
<comment type="caution">
    <text evidence="6">The sequence shown here is derived from an EMBL/GenBank/DDBJ whole genome shotgun (WGS) entry which is preliminary data.</text>
</comment>
<feature type="region of interest" description="Disordered" evidence="3">
    <location>
        <begin position="1"/>
        <end position="31"/>
    </location>
</feature>
<dbReference type="PROSITE" id="PS50207">
    <property type="entry name" value="CASPASE_P10"/>
    <property type="match status" value="1"/>
</dbReference>
<evidence type="ECO:0000313" key="6">
    <source>
        <dbReference type="EMBL" id="OQV13158.1"/>
    </source>
</evidence>
<dbReference type="PANTHER" id="PTHR10454:SF210">
    <property type="entry name" value="CASPASE-2"/>
    <property type="match status" value="1"/>
</dbReference>
<dbReference type="InterPro" id="IPR001309">
    <property type="entry name" value="Pept_C14_p20"/>
</dbReference>
<dbReference type="InterPro" id="IPR002138">
    <property type="entry name" value="Pept_C14_p10"/>
</dbReference>
<feature type="compositionally biased region" description="Polar residues" evidence="3">
    <location>
        <begin position="113"/>
        <end position="124"/>
    </location>
</feature>
<dbReference type="Pfam" id="PF00656">
    <property type="entry name" value="Peptidase_C14"/>
    <property type="match status" value="1"/>
</dbReference>
<dbReference type="GO" id="GO:0004197">
    <property type="term" value="F:cysteine-type endopeptidase activity"/>
    <property type="evidence" value="ECO:0007669"/>
    <property type="project" value="InterPro"/>
</dbReference>
<evidence type="ECO:0000313" key="7">
    <source>
        <dbReference type="Proteomes" id="UP000192578"/>
    </source>
</evidence>
<dbReference type="AlphaFoldDB" id="A0A1W0WD91"/>
<evidence type="ECO:0000256" key="3">
    <source>
        <dbReference type="SAM" id="MobiDB-lite"/>
    </source>
</evidence>
<dbReference type="PRINTS" id="PR00376">
    <property type="entry name" value="IL1BCENZYME"/>
</dbReference>
<protein>
    <recommendedName>
        <fullName evidence="8">Caspase family p20 domain-containing protein</fullName>
    </recommendedName>
</protein>
<dbReference type="PANTHER" id="PTHR10454">
    <property type="entry name" value="CASPASE"/>
    <property type="match status" value="1"/>
</dbReference>
<dbReference type="PROSITE" id="PS50208">
    <property type="entry name" value="CASPASE_P20"/>
    <property type="match status" value="1"/>
</dbReference>
<dbReference type="OrthoDB" id="6097640at2759"/>
<evidence type="ECO:0008006" key="8">
    <source>
        <dbReference type="Google" id="ProtNLM"/>
    </source>
</evidence>
<evidence type="ECO:0000256" key="1">
    <source>
        <dbReference type="ARBA" id="ARBA00010134"/>
    </source>
</evidence>
<gene>
    <name evidence="6" type="ORF">BV898_12589</name>
</gene>
<dbReference type="Proteomes" id="UP000192578">
    <property type="component" value="Unassembled WGS sequence"/>
</dbReference>
<dbReference type="GO" id="GO:0043525">
    <property type="term" value="P:positive regulation of neuron apoptotic process"/>
    <property type="evidence" value="ECO:0007669"/>
    <property type="project" value="TreeGrafter"/>
</dbReference>
<feature type="domain" description="Caspase family p10" evidence="4">
    <location>
        <begin position="430"/>
        <end position="535"/>
    </location>
</feature>
<sequence length="535" mass="58184">MHTVTGPDERDKGEVNVMEHSNEKETDSGNGQLECAEMILTVKAQDAVTGETVSYALEATTVAAQAPDEPDDEYILKCFEQAAATRRRRIAPLALAEDEDGLITAESADKELNSLSEQTDNSDTPTKRRLSFSEADNAGCGEEKDPLLLIKERSWTEIETDLGAGVVDRATVLGEYSDDNLVMNGNVKLNLETEPVTAIETNGAQVDQSLDPMYEEEDVKTPTATDDCKSFEDMAVNDSIELEWGAVKHYDISGPIRGKVLLIQMEHFSTALTAEFGLTTRLEAEVDARDLKFRLRHAGFHVQLVKDPSREEVLQLLTDYTTLADNLENTPSFMLILMTHSVLRKGEAGSVFALHDGFISREELISPLANCHGLSGKPKIFIFQAVKSPAKVENVSTLVRNASMRARSPLAVAASPAANAASMKQSTVGQPDVLVVDSAVSGFHVFKNARSGSLYLQLLAKALEFNVVHPSVDFVKLLVRLNGQVASTATPAATDPVGESAFDPSRPSPAWASVQKRKQTATFSSTFTKALYLYA</sequence>
<feature type="region of interest" description="Disordered" evidence="3">
    <location>
        <begin position="490"/>
        <end position="509"/>
    </location>
</feature>
<comment type="similarity">
    <text evidence="1 2">Belongs to the peptidase C14A family.</text>
</comment>